<dbReference type="Proteomes" id="UP000011715">
    <property type="component" value="Unassembled WGS sequence"/>
</dbReference>
<dbReference type="STRING" id="644358.A0A0C4E0N1"/>
<evidence type="ECO:0000256" key="1">
    <source>
        <dbReference type="SAM" id="MobiDB-lite"/>
    </source>
</evidence>
<feature type="compositionally biased region" description="Low complexity" evidence="1">
    <location>
        <begin position="339"/>
        <end position="357"/>
    </location>
</feature>
<gene>
    <name evidence="3" type="ORF">MAPG_05912</name>
</gene>
<feature type="compositionally biased region" description="Polar residues" evidence="1">
    <location>
        <begin position="156"/>
        <end position="174"/>
    </location>
</feature>
<keyword evidence="5" id="KW-1185">Reference proteome</keyword>
<feature type="region of interest" description="Disordered" evidence="1">
    <location>
        <begin position="147"/>
        <end position="287"/>
    </location>
</feature>
<feature type="signal peptide" evidence="2">
    <location>
        <begin position="1"/>
        <end position="38"/>
    </location>
</feature>
<feature type="compositionally biased region" description="Low complexity" evidence="1">
    <location>
        <begin position="407"/>
        <end position="420"/>
    </location>
</feature>
<reference evidence="3" key="3">
    <citation type="submission" date="2011-03" db="EMBL/GenBank/DDBJ databases">
        <title>Annotation of Magnaporthe poae ATCC 64411.</title>
        <authorList>
            <person name="Ma L.-J."/>
            <person name="Dead R."/>
            <person name="Young S.K."/>
            <person name="Zeng Q."/>
            <person name="Gargeya S."/>
            <person name="Fitzgerald M."/>
            <person name="Haas B."/>
            <person name="Abouelleil A."/>
            <person name="Alvarado L."/>
            <person name="Arachchi H.M."/>
            <person name="Berlin A."/>
            <person name="Brown A."/>
            <person name="Chapman S.B."/>
            <person name="Chen Z."/>
            <person name="Dunbar C."/>
            <person name="Freedman E."/>
            <person name="Gearin G."/>
            <person name="Gellesch M."/>
            <person name="Goldberg J."/>
            <person name="Griggs A."/>
            <person name="Gujja S."/>
            <person name="Heiman D."/>
            <person name="Howarth C."/>
            <person name="Larson L."/>
            <person name="Lui A."/>
            <person name="MacDonald P.J.P."/>
            <person name="Mehta T."/>
            <person name="Montmayeur A."/>
            <person name="Murphy C."/>
            <person name="Neiman D."/>
            <person name="Pearson M."/>
            <person name="Priest M."/>
            <person name="Roberts A."/>
            <person name="Saif S."/>
            <person name="Shea T."/>
            <person name="Shenoy N."/>
            <person name="Sisk P."/>
            <person name="Stolte C."/>
            <person name="Sykes S."/>
            <person name="Yandava C."/>
            <person name="Wortman J."/>
            <person name="Nusbaum C."/>
            <person name="Birren B."/>
        </authorList>
    </citation>
    <scope>NUCLEOTIDE SEQUENCE</scope>
    <source>
        <strain evidence="3">ATCC 64411</strain>
    </source>
</reference>
<reference evidence="4" key="4">
    <citation type="journal article" date="2015" name="G3 (Bethesda)">
        <title>Genome sequences of three phytopathogenic species of the Magnaporthaceae family of fungi.</title>
        <authorList>
            <person name="Okagaki L.H."/>
            <person name="Nunes C.C."/>
            <person name="Sailsbery J."/>
            <person name="Clay B."/>
            <person name="Brown D."/>
            <person name="John T."/>
            <person name="Oh Y."/>
            <person name="Young N."/>
            <person name="Fitzgerald M."/>
            <person name="Haas B.J."/>
            <person name="Zeng Q."/>
            <person name="Young S."/>
            <person name="Adiconis X."/>
            <person name="Fan L."/>
            <person name="Levin J.Z."/>
            <person name="Mitchell T.K."/>
            <person name="Okubara P.A."/>
            <person name="Farman M.L."/>
            <person name="Kohn L.M."/>
            <person name="Birren B."/>
            <person name="Ma L.-J."/>
            <person name="Dean R.A."/>
        </authorList>
    </citation>
    <scope>NUCLEOTIDE SEQUENCE</scope>
    <source>
        <strain evidence="4">ATCC 64411 / 73-15</strain>
    </source>
</reference>
<dbReference type="AlphaFoldDB" id="A0A0C4E0N1"/>
<feature type="compositionally biased region" description="Low complexity" evidence="1">
    <location>
        <begin position="179"/>
        <end position="218"/>
    </location>
</feature>
<accession>A0A0C4E0N1</accession>
<sequence>MRTPPTAIMPRLSSDQRGSRPCLPVWTLCLLFVLGAASQGFQSQPWDLVVVTATTTVDIFITVAVSDNAATSPSPSSSTEVIGDLGVVATTTVTLWVESVGSNTWDDSTSTALDTEPLLGTTDNWHPEVVISTVVVEFSTSTTITIDPWPGAADGQSPSLSTAATTQTHGSSGDATDWSPTLDTPTAAASTSPSTTAFAAPGGAGGSPSDSPSTLDPSQATSEHSSSGQPTEPSFFPNSTSSLSVQGSIGATPATVSQGTTATTDSAQEQTASLLPDDPPTPPSAGSILASVHNLTSAVATADLQGTAPSSTNMTRSGDAAAPVISAATTSDGLEVTQSSSDVLSSPSVASSGSLTSESQQPRSTEPTSNFPPMPAATESSVSEPTGGSQPTTTEGQSSTSNGVTPSTSAASTEATSTTEGGLQLPTFTVWPPEATIMPLDREVEVVEPSDDVADAAVVPCKLWFFFVCIIFDRAKIQGWLFVLPPGIYPPGPPPFPVFKFPPELHFQGTLPPWPQFTVGPDHVPTFPWEPDPTECLTQTASLCSATTSFVVSTADEQVRTISTYAPGPTCVELLGCQVADKTVEATATRTVGECMTSTVTDVTFTCSGTAASDCFAHTASPKSGCSVTATTTSIQCTTATAEAGHVRHRRQAPGPANGANIPVCPNVRDWIVWPEDGENRSQTQAIYKALLDQVGNRPAAIETAGSKKLGISYWRVNMTQGQAEGARSIPNVAVVFTTCKDECPDPSTQDGHFRYRFQGKYAGRPHVMEGEAYSRRQMDFLSEEDISGSANFAYGVFVFDNSSGVDVPVYIVDTGANLDHPVRRPDLLYICL</sequence>
<evidence type="ECO:0000313" key="5">
    <source>
        <dbReference type="Proteomes" id="UP000011715"/>
    </source>
</evidence>
<feature type="compositionally biased region" description="Polar residues" evidence="1">
    <location>
        <begin position="378"/>
        <end position="406"/>
    </location>
</feature>
<name>A0A0C4E0N1_MAGP6</name>
<feature type="compositionally biased region" description="Polar residues" evidence="1">
    <location>
        <begin position="358"/>
        <end position="369"/>
    </location>
</feature>
<dbReference type="EnsemblFungi" id="MAPG_05912T0">
    <property type="protein sequence ID" value="MAPG_05912T0"/>
    <property type="gene ID" value="MAPG_05912"/>
</dbReference>
<feature type="compositionally biased region" description="Polar residues" evidence="1">
    <location>
        <begin position="219"/>
        <end position="270"/>
    </location>
</feature>
<dbReference type="eggNOG" id="ENOG502SV88">
    <property type="taxonomic scope" value="Eukaryota"/>
</dbReference>
<organism evidence="4 5">
    <name type="scientific">Magnaporthiopsis poae (strain ATCC 64411 / 73-15)</name>
    <name type="common">Kentucky bluegrass fungus</name>
    <name type="synonym">Magnaporthe poae</name>
    <dbReference type="NCBI Taxonomy" id="644358"/>
    <lineage>
        <taxon>Eukaryota</taxon>
        <taxon>Fungi</taxon>
        <taxon>Dikarya</taxon>
        <taxon>Ascomycota</taxon>
        <taxon>Pezizomycotina</taxon>
        <taxon>Sordariomycetes</taxon>
        <taxon>Sordariomycetidae</taxon>
        <taxon>Magnaporthales</taxon>
        <taxon>Magnaporthaceae</taxon>
        <taxon>Magnaporthiopsis</taxon>
    </lineage>
</organism>
<keyword evidence="2" id="KW-0732">Signal</keyword>
<dbReference type="EMBL" id="ADBL01001414">
    <property type="status" value="NOT_ANNOTATED_CDS"/>
    <property type="molecule type" value="Genomic_DNA"/>
</dbReference>
<dbReference type="EMBL" id="GL876970">
    <property type="protein sequence ID" value="KLU86905.1"/>
    <property type="molecule type" value="Genomic_DNA"/>
</dbReference>
<dbReference type="OrthoDB" id="1896086at2759"/>
<dbReference type="VEuPathDB" id="FungiDB:MAPG_05912"/>
<evidence type="ECO:0000313" key="4">
    <source>
        <dbReference type="EnsemblFungi" id="MAPG_05912T0"/>
    </source>
</evidence>
<reference evidence="5" key="1">
    <citation type="submission" date="2010-05" db="EMBL/GenBank/DDBJ databases">
        <title>The genome sequence of Magnaporthe poae strain ATCC 64411.</title>
        <authorList>
            <person name="Ma L.-J."/>
            <person name="Dead R."/>
            <person name="Young S."/>
            <person name="Zeng Q."/>
            <person name="Koehrsen M."/>
            <person name="Alvarado L."/>
            <person name="Berlin A."/>
            <person name="Chapman S.B."/>
            <person name="Chen Z."/>
            <person name="Freedman E."/>
            <person name="Gellesch M."/>
            <person name="Goldberg J."/>
            <person name="Griggs A."/>
            <person name="Gujja S."/>
            <person name="Heilman E.R."/>
            <person name="Heiman D."/>
            <person name="Hepburn T."/>
            <person name="Howarth C."/>
            <person name="Jen D."/>
            <person name="Larson L."/>
            <person name="Mehta T."/>
            <person name="Neiman D."/>
            <person name="Pearson M."/>
            <person name="Roberts A."/>
            <person name="Saif S."/>
            <person name="Shea T."/>
            <person name="Shenoy N."/>
            <person name="Sisk P."/>
            <person name="Stolte C."/>
            <person name="Sykes S."/>
            <person name="Walk T."/>
            <person name="White J."/>
            <person name="Yandava C."/>
            <person name="Haas B."/>
            <person name="Nusbaum C."/>
            <person name="Birren B."/>
        </authorList>
    </citation>
    <scope>NUCLEOTIDE SEQUENCE [LARGE SCALE GENOMIC DNA]</scope>
    <source>
        <strain evidence="5">ATCC 64411 / 73-15</strain>
    </source>
</reference>
<protein>
    <submittedName>
        <fullName evidence="3 4">Uncharacterized protein</fullName>
    </submittedName>
</protein>
<reference evidence="3" key="2">
    <citation type="submission" date="2010-05" db="EMBL/GenBank/DDBJ databases">
        <title>The Genome Sequence of Magnaporthe poae strain ATCC 64411.</title>
        <authorList>
            <consortium name="The Broad Institute Genome Sequencing Platform"/>
            <consortium name="Broad Institute Genome Sequencing Center for Infectious Disease"/>
            <person name="Ma L.-J."/>
            <person name="Dead R."/>
            <person name="Young S."/>
            <person name="Zeng Q."/>
            <person name="Koehrsen M."/>
            <person name="Alvarado L."/>
            <person name="Berlin A."/>
            <person name="Chapman S.B."/>
            <person name="Chen Z."/>
            <person name="Freedman E."/>
            <person name="Gellesch M."/>
            <person name="Goldberg J."/>
            <person name="Griggs A."/>
            <person name="Gujja S."/>
            <person name="Heilman E.R."/>
            <person name="Heiman D."/>
            <person name="Hepburn T."/>
            <person name="Howarth C."/>
            <person name="Jen D."/>
            <person name="Larson L."/>
            <person name="Mehta T."/>
            <person name="Neiman D."/>
            <person name="Pearson M."/>
            <person name="Roberts A."/>
            <person name="Saif S."/>
            <person name="Shea T."/>
            <person name="Shenoy N."/>
            <person name="Sisk P."/>
            <person name="Stolte C."/>
            <person name="Sykes S."/>
            <person name="Walk T."/>
            <person name="White J."/>
            <person name="Yandava C."/>
            <person name="Haas B."/>
            <person name="Nusbaum C."/>
            <person name="Birren B."/>
        </authorList>
    </citation>
    <scope>NUCLEOTIDE SEQUENCE</scope>
    <source>
        <strain evidence="3">ATCC 64411</strain>
    </source>
</reference>
<feature type="chain" id="PRO_5009385562" evidence="2">
    <location>
        <begin position="39"/>
        <end position="833"/>
    </location>
</feature>
<proteinExistence type="predicted"/>
<reference evidence="4" key="5">
    <citation type="submission" date="2015-06" db="UniProtKB">
        <authorList>
            <consortium name="EnsemblFungi"/>
        </authorList>
    </citation>
    <scope>IDENTIFICATION</scope>
    <source>
        <strain evidence="4">ATCC 64411</strain>
    </source>
</reference>
<evidence type="ECO:0000256" key="2">
    <source>
        <dbReference type="SAM" id="SignalP"/>
    </source>
</evidence>
<evidence type="ECO:0000313" key="3">
    <source>
        <dbReference type="EMBL" id="KLU86905.1"/>
    </source>
</evidence>
<feature type="region of interest" description="Disordered" evidence="1">
    <location>
        <begin position="332"/>
        <end position="428"/>
    </location>
</feature>